<organism evidence="1 2">
    <name type="scientific">Ancylostoma ceylanicum</name>
    <dbReference type="NCBI Taxonomy" id="53326"/>
    <lineage>
        <taxon>Eukaryota</taxon>
        <taxon>Metazoa</taxon>
        <taxon>Ecdysozoa</taxon>
        <taxon>Nematoda</taxon>
        <taxon>Chromadorea</taxon>
        <taxon>Rhabditida</taxon>
        <taxon>Rhabditina</taxon>
        <taxon>Rhabditomorpha</taxon>
        <taxon>Strongyloidea</taxon>
        <taxon>Ancylostomatidae</taxon>
        <taxon>Ancylostomatinae</taxon>
        <taxon>Ancylostoma</taxon>
    </lineage>
</organism>
<gene>
    <name evidence="1" type="primary">Acey_s0252.g221</name>
    <name evidence="1" type="ORF">Y032_0252g221</name>
</gene>
<dbReference type="Proteomes" id="UP000024635">
    <property type="component" value="Unassembled WGS sequence"/>
</dbReference>
<accession>A0A016SBV9</accession>
<dbReference type="OrthoDB" id="5837425at2759"/>
<sequence>MNFADLVCDGTATFFLLKKEALAKSALNSTSPANGQKNRPEQRWLDRLHADLKLAGIHPDQAYDGDKWRRAATKADPATKRDKRWRIRFSSECSNIGGVDTDGELGNAVEIQEQHHGTSFIGNEIFCVTETFCLAIYLTNIPGWQHS</sequence>
<proteinExistence type="predicted"/>
<keyword evidence="2" id="KW-1185">Reference proteome</keyword>
<dbReference type="EMBL" id="JARK01001588">
    <property type="protein sequence ID" value="EYB88105.1"/>
    <property type="molecule type" value="Genomic_DNA"/>
</dbReference>
<comment type="caution">
    <text evidence="1">The sequence shown here is derived from an EMBL/GenBank/DDBJ whole genome shotgun (WGS) entry which is preliminary data.</text>
</comment>
<evidence type="ECO:0000313" key="2">
    <source>
        <dbReference type="Proteomes" id="UP000024635"/>
    </source>
</evidence>
<reference evidence="2" key="1">
    <citation type="journal article" date="2015" name="Nat. Genet.">
        <title>The genome and transcriptome of the zoonotic hookworm Ancylostoma ceylanicum identify infection-specific gene families.</title>
        <authorList>
            <person name="Schwarz E.M."/>
            <person name="Hu Y."/>
            <person name="Antoshechkin I."/>
            <person name="Miller M.M."/>
            <person name="Sternberg P.W."/>
            <person name="Aroian R.V."/>
        </authorList>
    </citation>
    <scope>NUCLEOTIDE SEQUENCE</scope>
    <source>
        <strain evidence="2">HY135</strain>
    </source>
</reference>
<dbReference type="AlphaFoldDB" id="A0A016SBV9"/>
<evidence type="ECO:0000313" key="1">
    <source>
        <dbReference type="EMBL" id="EYB88105.1"/>
    </source>
</evidence>
<name>A0A016SBV9_9BILA</name>
<protein>
    <submittedName>
        <fullName evidence="1">Uncharacterized protein</fullName>
    </submittedName>
</protein>